<dbReference type="AlphaFoldDB" id="A0AAV5LC26"/>
<dbReference type="SUPFAM" id="SSF53756">
    <property type="entry name" value="UDP-Glycosyltransferase/glycogen phosphorylase"/>
    <property type="match status" value="1"/>
</dbReference>
<dbReference type="Gene3D" id="3.40.50.2000">
    <property type="entry name" value="Glycogen Phosphorylase B"/>
    <property type="match status" value="2"/>
</dbReference>
<dbReference type="GO" id="GO:1901135">
    <property type="term" value="P:carbohydrate derivative metabolic process"/>
    <property type="evidence" value="ECO:0007669"/>
    <property type="project" value="UniProtKB-ARBA"/>
</dbReference>
<accession>A0AAV5LC26</accession>
<proteinExistence type="inferred from homology"/>
<keyword evidence="5" id="KW-1185">Reference proteome</keyword>
<evidence type="ECO:0000259" key="3">
    <source>
        <dbReference type="Pfam" id="PF26168"/>
    </source>
</evidence>
<comment type="caution">
    <text evidence="4">The sequence shown here is derived from an EMBL/GenBank/DDBJ whole genome shotgun (WGS) entry which is preliminary data.</text>
</comment>
<dbReference type="EMBL" id="BPVZ01000104">
    <property type="protein sequence ID" value="GKV34287.1"/>
    <property type="molecule type" value="Genomic_DNA"/>
</dbReference>
<evidence type="ECO:0000313" key="5">
    <source>
        <dbReference type="Proteomes" id="UP001054252"/>
    </source>
</evidence>
<dbReference type="PANTHER" id="PTHR48044:SF29">
    <property type="entry name" value="GLYCOSYLTRANSFERASE"/>
    <property type="match status" value="1"/>
</dbReference>
<feature type="domain" description="Glycosyltransferase N-terminal" evidence="3">
    <location>
        <begin position="8"/>
        <end position="228"/>
    </location>
</feature>
<name>A0AAV5LC26_9ROSI</name>
<evidence type="ECO:0000313" key="4">
    <source>
        <dbReference type="EMBL" id="GKV34287.1"/>
    </source>
</evidence>
<sequence length="444" mass="50431">MDSRHGRVRVLMLPWLAHGHISPFLQLAKNLAATQNFDIYVCSTPVNISSFNHDFLPPHSSLSIHFVEFHLPTSPDLPPHHHTTKGLPPHLMFSLFSAFYNSSSTFSTILKTINPDLLIYDFAPSWAPELASSMNIQSVFFMCSSAVMFSLTYHFIRDPTVDFPFPDIYLHDHEQEKFMSLIESRRSRIQKASSCMALIKTSRAIEAKYIDYLSVLFETKLVPVGPLINDPTDNPIEDSDFMKWLDKKEKFSTIFVSFGSEYFLSKEEIEETAHGLEQSKVNFIWVLRFPAELEKFSIKEALPEGFLERVGERGKVVEGWAPQARILGHRSVGGFASHCGWNSLLESIASGVPIIAMPVQFDQPLNSRLVEELGIGVEVKRDEKGRLRREKVAEVIRAVVVEEGGECVRRQAKELREILRCKGEEEMNGAMEELLQLCKGKKEN</sequence>
<dbReference type="Pfam" id="PF00201">
    <property type="entry name" value="UDPGT"/>
    <property type="match status" value="1"/>
</dbReference>
<evidence type="ECO:0000256" key="2">
    <source>
        <dbReference type="ARBA" id="ARBA00022679"/>
    </source>
</evidence>
<dbReference type="PANTHER" id="PTHR48044">
    <property type="entry name" value="GLYCOSYLTRANSFERASE"/>
    <property type="match status" value="1"/>
</dbReference>
<dbReference type="Pfam" id="PF26168">
    <property type="entry name" value="Glyco_transf_N"/>
    <property type="match status" value="1"/>
</dbReference>
<evidence type="ECO:0000256" key="1">
    <source>
        <dbReference type="ARBA" id="ARBA00009995"/>
    </source>
</evidence>
<dbReference type="CDD" id="cd03784">
    <property type="entry name" value="GT1_Gtf-like"/>
    <property type="match status" value="1"/>
</dbReference>
<comment type="similarity">
    <text evidence="1">Belongs to the UDP-glycosyltransferase family.</text>
</comment>
<dbReference type="Proteomes" id="UP001054252">
    <property type="component" value="Unassembled WGS sequence"/>
</dbReference>
<reference evidence="4 5" key="1">
    <citation type="journal article" date="2021" name="Commun. Biol.">
        <title>The genome of Shorea leprosula (Dipterocarpaceae) highlights the ecological relevance of drought in aseasonal tropical rainforests.</title>
        <authorList>
            <person name="Ng K.K.S."/>
            <person name="Kobayashi M.J."/>
            <person name="Fawcett J.A."/>
            <person name="Hatakeyama M."/>
            <person name="Paape T."/>
            <person name="Ng C.H."/>
            <person name="Ang C.C."/>
            <person name="Tnah L.H."/>
            <person name="Lee C.T."/>
            <person name="Nishiyama T."/>
            <person name="Sese J."/>
            <person name="O'Brien M.J."/>
            <person name="Copetti D."/>
            <person name="Mohd Noor M.I."/>
            <person name="Ong R.C."/>
            <person name="Putra M."/>
            <person name="Sireger I.Z."/>
            <person name="Indrioko S."/>
            <person name="Kosugi Y."/>
            <person name="Izuno A."/>
            <person name="Isagi Y."/>
            <person name="Lee S.L."/>
            <person name="Shimizu K.K."/>
        </authorList>
    </citation>
    <scope>NUCLEOTIDE SEQUENCE [LARGE SCALE GENOMIC DNA]</scope>
    <source>
        <strain evidence="4">214</strain>
    </source>
</reference>
<dbReference type="InterPro" id="IPR002213">
    <property type="entry name" value="UDP_glucos_trans"/>
</dbReference>
<gene>
    <name evidence="4" type="ORF">SLEP1_g42666</name>
</gene>
<protein>
    <recommendedName>
        <fullName evidence="3">Glycosyltransferase N-terminal domain-containing protein</fullName>
    </recommendedName>
</protein>
<dbReference type="InterPro" id="IPR058980">
    <property type="entry name" value="Glyco_transf_N"/>
</dbReference>
<dbReference type="FunFam" id="3.40.50.2000:FF:000060">
    <property type="entry name" value="Glycosyltransferase"/>
    <property type="match status" value="1"/>
</dbReference>
<keyword evidence="2" id="KW-0808">Transferase</keyword>
<organism evidence="4 5">
    <name type="scientific">Rubroshorea leprosula</name>
    <dbReference type="NCBI Taxonomy" id="152421"/>
    <lineage>
        <taxon>Eukaryota</taxon>
        <taxon>Viridiplantae</taxon>
        <taxon>Streptophyta</taxon>
        <taxon>Embryophyta</taxon>
        <taxon>Tracheophyta</taxon>
        <taxon>Spermatophyta</taxon>
        <taxon>Magnoliopsida</taxon>
        <taxon>eudicotyledons</taxon>
        <taxon>Gunneridae</taxon>
        <taxon>Pentapetalae</taxon>
        <taxon>rosids</taxon>
        <taxon>malvids</taxon>
        <taxon>Malvales</taxon>
        <taxon>Dipterocarpaceae</taxon>
        <taxon>Rubroshorea</taxon>
    </lineage>
</organism>
<dbReference type="GO" id="GO:0008194">
    <property type="term" value="F:UDP-glycosyltransferase activity"/>
    <property type="evidence" value="ECO:0007669"/>
    <property type="project" value="InterPro"/>
</dbReference>